<dbReference type="PANTHER" id="PTHR12730:SF0">
    <property type="entry name" value="PROTEIN SDA1 HOMOLOG"/>
    <property type="match status" value="1"/>
</dbReference>
<accession>A0AAP0EBK8</accession>
<dbReference type="Proteomes" id="UP001417504">
    <property type="component" value="Unassembled WGS sequence"/>
</dbReference>
<keyword evidence="1" id="KW-0539">Nucleus</keyword>
<feature type="compositionally biased region" description="Basic and acidic residues" evidence="2">
    <location>
        <begin position="650"/>
        <end position="661"/>
    </location>
</feature>
<dbReference type="GO" id="GO:0015031">
    <property type="term" value="P:protein transport"/>
    <property type="evidence" value="ECO:0007669"/>
    <property type="project" value="UniProtKB-KW"/>
</dbReference>
<comment type="caution">
    <text evidence="5">The sequence shown here is derived from an EMBL/GenBank/DDBJ whole genome shotgun (WGS) entry which is preliminary data.</text>
</comment>
<dbReference type="Pfam" id="PF21638">
    <property type="entry name" value="SDA1_C"/>
    <property type="match status" value="1"/>
</dbReference>
<dbReference type="GO" id="GO:0005730">
    <property type="term" value="C:nucleolus"/>
    <property type="evidence" value="ECO:0007669"/>
    <property type="project" value="UniProtKB-SubCell"/>
</dbReference>
<keyword evidence="6" id="KW-1185">Reference proteome</keyword>
<dbReference type="PANTHER" id="PTHR12730">
    <property type="entry name" value="HSDA/SDA1-RELATED"/>
    <property type="match status" value="1"/>
</dbReference>
<feature type="compositionally biased region" description="Polar residues" evidence="2">
    <location>
        <begin position="1"/>
        <end position="13"/>
    </location>
</feature>
<comment type="subcellular location">
    <subcellularLocation>
        <location evidence="1">Nucleus</location>
        <location evidence="1">Nucleolus</location>
    </subcellularLocation>
</comment>
<dbReference type="EMBL" id="JBBNAE010000010">
    <property type="protein sequence ID" value="KAK9090261.1"/>
    <property type="molecule type" value="Genomic_DNA"/>
</dbReference>
<dbReference type="InterPro" id="IPR012977">
    <property type="entry name" value="SDA1_N"/>
</dbReference>
<feature type="region of interest" description="Disordered" evidence="2">
    <location>
        <begin position="525"/>
        <end position="677"/>
    </location>
</feature>
<feature type="region of interest" description="Disordered" evidence="2">
    <location>
        <begin position="780"/>
        <end position="846"/>
    </location>
</feature>
<dbReference type="InterPro" id="IPR048292">
    <property type="entry name" value="SDA1_C"/>
</dbReference>
<protein>
    <recommendedName>
        <fullName evidence="1">Protein SDA1</fullName>
    </recommendedName>
</protein>
<sequence length="846" mass="95392">MSSRWNRAHNQAQLPDLAPDSLSASGRSSEKLSLPSLQSKMKSDPEGYDTELSLLYRHFDSSLHLFHQQAALNVTHYNNASSADATVAKELGDLAMFLAQVAPFYPTHLADFPSKLAGLLRSAARSLPSFLRVHLAQALILLINRKIIDIGENFALFMELQTIGDRVLMKLAFSHVVHSIRRMNQKHKNDPRNKALQQVLFAMLKGEDELKAKRSLVVLCDLHRRRVWFDEKTANAICDACFHSSSRIMISALSFLLGYEKIGEADDSDGSSSEDDKTSQNHQVVINKEAFYKAHHKGTLASKKKKQAKLQRAMRSMKKQQRNSSENINSSYYSPLNHLIDAQKFVEQLFGLLQKCNERFEVKMMMVKVIARTIGLHRLVLLNFYSFLQRYVQPHQRDVTELLAAAVQACHDMVPPDAVESLFRQLVNQFVHDRSRTDAIAVGLNVVREICLRMPLLMTEELLQDLVLYKKSHEKSVSTAARSLMMLFREICPSLLVKKDRGRSRDPKARPKSFGEVDVVTNVPGVELLENDVDGSISSASDDEDEPASDNDEQNEILSMGNDSVAQEDDGKMEESDEEVGGQGTDQSDDDEEVEGEGIDQSDDDEDQSDDDEEEENESDESDMNSEEEQEEIGEESNGDCDSNDDEEEPTKMEDKEEPRMQKKRKTLDYEGLLNSADTSLRALKKLAGEKRESKSTGLTDGILSNEDFQRIKELKAKKEAKLALAKHGLLGKDTDGRSATFRIPSSEQLSIKRVDPSKLEANIRRKLSKEEKLALVRAGREDRGKYQARAAVKQKKTGGLSNRQKEHKKAMPLAAKRAKVARSRQEKKKQQSRSGKQFRGKKAWK</sequence>
<feature type="region of interest" description="Disordered" evidence="2">
    <location>
        <begin position="1"/>
        <end position="45"/>
    </location>
</feature>
<keyword evidence="1" id="KW-0813">Transport</keyword>
<comment type="similarity">
    <text evidence="1">Belongs to the SDA1 family.</text>
</comment>
<dbReference type="InterPro" id="IPR027312">
    <property type="entry name" value="Sda1"/>
</dbReference>
<feature type="compositionally biased region" description="Basic residues" evidence="2">
    <location>
        <begin position="806"/>
        <end position="846"/>
    </location>
</feature>
<dbReference type="Pfam" id="PF08158">
    <property type="entry name" value="SDA1_HEAT"/>
    <property type="match status" value="1"/>
</dbReference>
<evidence type="ECO:0000259" key="3">
    <source>
        <dbReference type="Pfam" id="PF08158"/>
    </source>
</evidence>
<keyword evidence="1" id="KW-0690">Ribosome biogenesis</keyword>
<evidence type="ECO:0000256" key="2">
    <source>
        <dbReference type="SAM" id="MobiDB-lite"/>
    </source>
</evidence>
<feature type="compositionally biased region" description="Acidic residues" evidence="2">
    <location>
        <begin position="587"/>
        <end position="649"/>
    </location>
</feature>
<gene>
    <name evidence="5" type="ORF">Sjap_023438</name>
</gene>
<feature type="domain" description="SDA1 C-terminal" evidence="4">
    <location>
        <begin position="799"/>
        <end position="844"/>
    </location>
</feature>
<reference evidence="5 6" key="1">
    <citation type="submission" date="2024-01" db="EMBL/GenBank/DDBJ databases">
        <title>Genome assemblies of Stephania.</title>
        <authorList>
            <person name="Yang L."/>
        </authorList>
    </citation>
    <scope>NUCLEOTIDE SEQUENCE [LARGE SCALE GENOMIC DNA]</scope>
    <source>
        <strain evidence="5">QJT</strain>
        <tissue evidence="5">Leaf</tissue>
    </source>
</reference>
<evidence type="ECO:0000313" key="6">
    <source>
        <dbReference type="Proteomes" id="UP001417504"/>
    </source>
</evidence>
<evidence type="ECO:0000259" key="4">
    <source>
        <dbReference type="Pfam" id="PF21638"/>
    </source>
</evidence>
<dbReference type="GO" id="GO:0042273">
    <property type="term" value="P:ribosomal large subunit biogenesis"/>
    <property type="evidence" value="ECO:0007669"/>
    <property type="project" value="UniProtKB-UniRule"/>
</dbReference>
<evidence type="ECO:0000313" key="5">
    <source>
        <dbReference type="EMBL" id="KAK9090261.1"/>
    </source>
</evidence>
<organism evidence="5 6">
    <name type="scientific">Stephania japonica</name>
    <dbReference type="NCBI Taxonomy" id="461633"/>
    <lineage>
        <taxon>Eukaryota</taxon>
        <taxon>Viridiplantae</taxon>
        <taxon>Streptophyta</taxon>
        <taxon>Embryophyta</taxon>
        <taxon>Tracheophyta</taxon>
        <taxon>Spermatophyta</taxon>
        <taxon>Magnoliopsida</taxon>
        <taxon>Ranunculales</taxon>
        <taxon>Menispermaceae</taxon>
        <taxon>Menispermoideae</taxon>
        <taxon>Cissampelideae</taxon>
        <taxon>Stephania</taxon>
    </lineage>
</organism>
<dbReference type="GO" id="GO:0000055">
    <property type="term" value="P:ribosomal large subunit export from nucleus"/>
    <property type="evidence" value="ECO:0007669"/>
    <property type="project" value="UniProtKB-UniRule"/>
</dbReference>
<name>A0AAP0EBK8_9MAGN</name>
<keyword evidence="1" id="KW-0653">Protein transport</keyword>
<comment type="function">
    <text evidence="1">Required for 60S pre-ribosomal subunits export to the cytoplasm.</text>
</comment>
<dbReference type="SUPFAM" id="SSF48371">
    <property type="entry name" value="ARM repeat"/>
    <property type="match status" value="1"/>
</dbReference>
<feature type="domain" description="SDA1 N-terminal" evidence="3">
    <location>
        <begin position="97"/>
        <end position="472"/>
    </location>
</feature>
<proteinExistence type="inferred from homology"/>
<dbReference type="InterPro" id="IPR016024">
    <property type="entry name" value="ARM-type_fold"/>
</dbReference>
<evidence type="ECO:0000256" key="1">
    <source>
        <dbReference type="RuleBase" id="RU365057"/>
    </source>
</evidence>
<dbReference type="AlphaFoldDB" id="A0AAP0EBK8"/>
<feature type="compositionally biased region" description="Acidic residues" evidence="2">
    <location>
        <begin position="541"/>
        <end position="555"/>
    </location>
</feature>